<keyword evidence="9" id="KW-0830">Ubiquinone</keyword>
<evidence type="ECO:0000256" key="9">
    <source>
        <dbReference type="RuleBase" id="RU003640"/>
    </source>
</evidence>
<comment type="similarity">
    <text evidence="2 9">Belongs to the complex I subunit 3 family.</text>
</comment>
<keyword evidence="9" id="KW-0679">Respiratory chain</keyword>
<geneLocation type="mitochondrion" evidence="10"/>
<evidence type="ECO:0000256" key="5">
    <source>
        <dbReference type="ARBA" id="ARBA00022692"/>
    </source>
</evidence>
<dbReference type="Gene3D" id="1.20.58.1610">
    <property type="entry name" value="NADH:ubiquinone/plastoquinone oxidoreductase, chain 3"/>
    <property type="match status" value="1"/>
</dbReference>
<comment type="function">
    <text evidence="9">Core subunit of the mitochondrial membrane respiratory chain NADH dehydrogenase (Complex I) which catalyzes electron transfer from NADH through the respiratory chain, using ubiquinone as an electron acceptor. Essential for the catalytic activity of complex I.</text>
</comment>
<gene>
    <name evidence="10" type="primary">NAD3</name>
</gene>
<evidence type="ECO:0000256" key="2">
    <source>
        <dbReference type="ARBA" id="ARBA00008472"/>
    </source>
</evidence>
<sequence length="120" mass="13569">MVFNLWLIPLSFFTILIILAIILALVTLVFVSQSPKLTLDSTPYECGVMPFSMSTLSTHVHFYVVSVVFLIFDVELVATLPIITSSLLEKDWLSIWLLIPLILTLGLLLELHYGSLDWKC</sequence>
<evidence type="ECO:0000313" key="10">
    <source>
        <dbReference type="EMBL" id="AHF70542.1"/>
    </source>
</evidence>
<name>X2D147_9NEOP</name>
<proteinExistence type="inferred from homology"/>
<evidence type="ECO:0000256" key="6">
    <source>
        <dbReference type="ARBA" id="ARBA00022989"/>
    </source>
</evidence>
<dbReference type="EC" id="7.1.1.2" evidence="9"/>
<dbReference type="EMBL" id="KC685723">
    <property type="protein sequence ID" value="AHF70542.1"/>
    <property type="molecule type" value="Genomic_DNA"/>
</dbReference>
<evidence type="ECO:0000256" key="7">
    <source>
        <dbReference type="ARBA" id="ARBA00023136"/>
    </source>
</evidence>
<dbReference type="GO" id="GO:0008137">
    <property type="term" value="F:NADH dehydrogenase (ubiquinone) activity"/>
    <property type="evidence" value="ECO:0007669"/>
    <property type="project" value="UniProtKB-UniRule"/>
</dbReference>
<organism evidence="10">
    <name type="scientific">Pediculus humanus capitis</name>
    <name type="common">human head louse</name>
    <dbReference type="NCBI Taxonomy" id="121226"/>
    <lineage>
        <taxon>Eukaryota</taxon>
        <taxon>Metazoa</taxon>
        <taxon>Ecdysozoa</taxon>
        <taxon>Arthropoda</taxon>
        <taxon>Hexapoda</taxon>
        <taxon>Insecta</taxon>
        <taxon>Pterygota</taxon>
        <taxon>Neoptera</taxon>
        <taxon>Paraneoptera</taxon>
        <taxon>Psocodea</taxon>
        <taxon>Troctomorpha</taxon>
        <taxon>Phthiraptera</taxon>
        <taxon>Anoplura</taxon>
        <taxon>Pediculidae</taxon>
        <taxon>Pediculus</taxon>
    </lineage>
</organism>
<keyword evidence="9" id="KW-1278">Translocase</keyword>
<dbReference type="PANTHER" id="PTHR11058">
    <property type="entry name" value="NADH-UBIQUINONE OXIDOREDUCTASE CHAIN 3"/>
    <property type="match status" value="1"/>
</dbReference>
<reference evidence="10" key="1">
    <citation type="journal article" date="2014" name="Med. Vet. Entomol.">
        <title>Second-generation sequencing of entire mitochondrial coding-regions (approximately 15.4 kb) holds promise for study of the phylogeny and taxonomy of human body lice and head lice.</title>
        <authorList>
            <person name="Xiong H."/>
            <person name="Campelo D."/>
            <person name="Pollack R.J."/>
            <person name="Raoult D."/>
            <person name="Shao R."/>
            <person name="Alem M."/>
            <person name="Ali J."/>
            <person name="Bilcha K."/>
            <person name="Barker S.C."/>
        </authorList>
    </citation>
    <scope>NUCLEOTIDE SEQUENCE</scope>
</reference>
<protein>
    <recommendedName>
        <fullName evidence="3 9">NADH-ubiquinone oxidoreductase chain 3</fullName>
        <ecNumber evidence="9">7.1.1.2</ecNumber>
    </recommendedName>
</protein>
<dbReference type="EMBL" id="KC685729">
    <property type="protein sequence ID" value="AHF70548.1"/>
    <property type="molecule type" value="Genomic_DNA"/>
</dbReference>
<dbReference type="PANTHER" id="PTHR11058:SF9">
    <property type="entry name" value="NADH-UBIQUINONE OXIDOREDUCTASE CHAIN 3"/>
    <property type="match status" value="1"/>
</dbReference>
<feature type="transmembrane region" description="Helical" evidence="9">
    <location>
        <begin position="95"/>
        <end position="113"/>
    </location>
</feature>
<evidence type="ECO:0000256" key="8">
    <source>
        <dbReference type="ARBA" id="ARBA00049551"/>
    </source>
</evidence>
<keyword evidence="7 9" id="KW-0472">Membrane</keyword>
<dbReference type="InterPro" id="IPR000440">
    <property type="entry name" value="NADH_UbQ/plastoQ_OxRdtase_su3"/>
</dbReference>
<dbReference type="GO" id="GO:0031966">
    <property type="term" value="C:mitochondrial membrane"/>
    <property type="evidence" value="ECO:0007669"/>
    <property type="project" value="UniProtKB-SubCell"/>
</dbReference>
<keyword evidence="6 9" id="KW-1133">Transmembrane helix</keyword>
<feature type="transmembrane region" description="Helical" evidence="9">
    <location>
        <begin position="6"/>
        <end position="31"/>
    </location>
</feature>
<keyword evidence="4 9" id="KW-0813">Transport</keyword>
<comment type="catalytic activity">
    <reaction evidence="8 9">
        <text>a ubiquinone + NADH + 5 H(+)(in) = a ubiquinol + NAD(+) + 4 H(+)(out)</text>
        <dbReference type="Rhea" id="RHEA:29091"/>
        <dbReference type="Rhea" id="RHEA-COMP:9565"/>
        <dbReference type="Rhea" id="RHEA-COMP:9566"/>
        <dbReference type="ChEBI" id="CHEBI:15378"/>
        <dbReference type="ChEBI" id="CHEBI:16389"/>
        <dbReference type="ChEBI" id="CHEBI:17976"/>
        <dbReference type="ChEBI" id="CHEBI:57540"/>
        <dbReference type="ChEBI" id="CHEBI:57945"/>
        <dbReference type="EC" id="7.1.1.2"/>
    </reaction>
</comment>
<dbReference type="AlphaFoldDB" id="X2D147"/>
<keyword evidence="5 9" id="KW-0812">Transmembrane</keyword>
<keyword evidence="9" id="KW-0249">Electron transport</keyword>
<feature type="transmembrane region" description="Helical" evidence="9">
    <location>
        <begin position="60"/>
        <end position="83"/>
    </location>
</feature>
<dbReference type="GO" id="GO:0030964">
    <property type="term" value="C:NADH dehydrogenase complex"/>
    <property type="evidence" value="ECO:0007669"/>
    <property type="project" value="TreeGrafter"/>
</dbReference>
<evidence type="ECO:0000256" key="4">
    <source>
        <dbReference type="ARBA" id="ARBA00022448"/>
    </source>
</evidence>
<evidence type="ECO:0000256" key="3">
    <source>
        <dbReference type="ARBA" id="ARBA00021007"/>
    </source>
</evidence>
<keyword evidence="9" id="KW-0520">NAD</keyword>
<dbReference type="EMBL" id="KC685715">
    <property type="protein sequence ID" value="AHF70534.1"/>
    <property type="molecule type" value="Genomic_DNA"/>
</dbReference>
<evidence type="ECO:0000256" key="1">
    <source>
        <dbReference type="ARBA" id="ARBA00004370"/>
    </source>
</evidence>
<accession>X2D147</accession>
<dbReference type="Pfam" id="PF00507">
    <property type="entry name" value="Oxidored_q4"/>
    <property type="match status" value="1"/>
</dbReference>
<comment type="subcellular location">
    <subcellularLocation>
        <location evidence="1">Membrane</location>
    </subcellularLocation>
    <subcellularLocation>
        <location evidence="9">Mitochondrion membrane</location>
        <topology evidence="9">Multi-pass membrane protein</topology>
    </subcellularLocation>
</comment>
<keyword evidence="9 10" id="KW-0496">Mitochondrion</keyword>
<dbReference type="InterPro" id="IPR038430">
    <property type="entry name" value="NDAH_ubi_oxred_su3_sf"/>
</dbReference>